<evidence type="ECO:0000313" key="1">
    <source>
        <dbReference type="EMBL" id="KAK4546423.1"/>
    </source>
</evidence>
<evidence type="ECO:0008006" key="3">
    <source>
        <dbReference type="Google" id="ProtNLM"/>
    </source>
</evidence>
<reference evidence="1 2" key="1">
    <citation type="submission" date="2021-11" db="EMBL/GenBank/DDBJ databases">
        <title>Black yeast isolated from Biological Soil Crust.</title>
        <authorList>
            <person name="Kurbessoian T."/>
        </authorList>
    </citation>
    <scope>NUCLEOTIDE SEQUENCE [LARGE SCALE GENOMIC DNA]</scope>
    <source>
        <strain evidence="1 2">CCFEE 5522</strain>
    </source>
</reference>
<gene>
    <name evidence="1" type="ORF">LTR36_002100</name>
</gene>
<evidence type="ECO:0000313" key="2">
    <source>
        <dbReference type="Proteomes" id="UP001324427"/>
    </source>
</evidence>
<dbReference type="InterPro" id="IPR038883">
    <property type="entry name" value="AN11006-like"/>
</dbReference>
<dbReference type="AlphaFoldDB" id="A0AAV9JMX3"/>
<dbReference type="EMBL" id="JAVFHQ010000015">
    <property type="protein sequence ID" value="KAK4546423.1"/>
    <property type="molecule type" value="Genomic_DNA"/>
</dbReference>
<dbReference type="Proteomes" id="UP001324427">
    <property type="component" value="Unassembled WGS sequence"/>
</dbReference>
<dbReference type="PANTHER" id="PTHR42085:SF1">
    <property type="entry name" value="F-BOX DOMAIN-CONTAINING PROTEIN"/>
    <property type="match status" value="1"/>
</dbReference>
<dbReference type="PANTHER" id="PTHR42085">
    <property type="entry name" value="F-BOX DOMAIN-CONTAINING PROTEIN"/>
    <property type="match status" value="1"/>
</dbReference>
<comment type="caution">
    <text evidence="1">The sequence shown here is derived from an EMBL/GenBank/DDBJ whole genome shotgun (WGS) entry which is preliminary data.</text>
</comment>
<sequence>MEAVPLGRLSPELRNVIYELVLIDNEDMTIDIHNQRPYVRSTPPPQHILALTAVCKRIRSECLAMVQTHNDFYLVAHAVERLHVAQSRTRILPNNYCEEFCQWQETCWDWLLLASEHQCSLLRNIHVNIREEEASYLRTESKMLEYLARLARHYPATCILGITIEFVPILPLGSVVEIPKINLK</sequence>
<organism evidence="1 2">
    <name type="scientific">Oleoguttula mirabilis</name>
    <dbReference type="NCBI Taxonomy" id="1507867"/>
    <lineage>
        <taxon>Eukaryota</taxon>
        <taxon>Fungi</taxon>
        <taxon>Dikarya</taxon>
        <taxon>Ascomycota</taxon>
        <taxon>Pezizomycotina</taxon>
        <taxon>Dothideomycetes</taxon>
        <taxon>Dothideomycetidae</taxon>
        <taxon>Mycosphaerellales</taxon>
        <taxon>Teratosphaeriaceae</taxon>
        <taxon>Oleoguttula</taxon>
    </lineage>
</organism>
<name>A0AAV9JMX3_9PEZI</name>
<proteinExistence type="predicted"/>
<accession>A0AAV9JMX3</accession>
<protein>
    <recommendedName>
        <fullName evidence="3">F-box domain-containing protein</fullName>
    </recommendedName>
</protein>
<keyword evidence="2" id="KW-1185">Reference proteome</keyword>